<dbReference type="EMBL" id="FZOA01000004">
    <property type="protein sequence ID" value="SNR78510.1"/>
    <property type="molecule type" value="Genomic_DNA"/>
</dbReference>
<sequence length="166" mass="18195">MDEQMTKDALTVVLNRINALRDPHIVSGPADDIPVLTEIYEGGGVFKAVAMEQLLSATPQNSAPDVRPAPMMPVARPASSIKFLPMETEAGLAQDNMSPNDGTDMQPVPRELATNMVKSIQPLIAQVVQGTLEREVESLLPQLGQEVERVIAERLREHIEQALNRH</sequence>
<gene>
    <name evidence="1" type="ORF">SAMN05192560_1057</name>
</gene>
<protein>
    <submittedName>
        <fullName evidence="1">Uncharacterized protein</fullName>
    </submittedName>
</protein>
<evidence type="ECO:0000313" key="1">
    <source>
        <dbReference type="EMBL" id="SNR78510.1"/>
    </source>
</evidence>
<dbReference type="RefSeq" id="WP_089375187.1">
    <property type="nucleotide sequence ID" value="NZ_FZOA01000004.1"/>
</dbReference>
<accession>A0A238Z5D4</accession>
<keyword evidence="2" id="KW-1185">Reference proteome</keyword>
<reference evidence="2" key="1">
    <citation type="submission" date="2017-06" db="EMBL/GenBank/DDBJ databases">
        <authorList>
            <person name="Varghese N."/>
            <person name="Submissions S."/>
        </authorList>
    </citation>
    <scope>NUCLEOTIDE SEQUENCE [LARGE SCALE GENOMIC DNA]</scope>
    <source>
        <strain evidence="2">Ca-68</strain>
    </source>
</reference>
<evidence type="ECO:0000313" key="2">
    <source>
        <dbReference type="Proteomes" id="UP000198305"/>
    </source>
</evidence>
<dbReference type="OrthoDB" id="9890685at2"/>
<name>A0A238Z5D4_9PROT</name>
<proteinExistence type="predicted"/>
<dbReference type="AlphaFoldDB" id="A0A238Z5D4"/>
<organism evidence="1 2">
    <name type="scientific">Methylobacillus rhizosphaerae</name>
    <dbReference type="NCBI Taxonomy" id="551994"/>
    <lineage>
        <taxon>Bacteria</taxon>
        <taxon>Pseudomonadati</taxon>
        <taxon>Pseudomonadota</taxon>
        <taxon>Betaproteobacteria</taxon>
        <taxon>Nitrosomonadales</taxon>
        <taxon>Methylophilaceae</taxon>
        <taxon>Methylobacillus</taxon>
    </lineage>
</organism>
<dbReference type="Proteomes" id="UP000198305">
    <property type="component" value="Unassembled WGS sequence"/>
</dbReference>